<dbReference type="SUPFAM" id="SSF101912">
    <property type="entry name" value="Sema domain"/>
    <property type="match status" value="1"/>
</dbReference>
<dbReference type="Gene3D" id="2.130.10.10">
    <property type="entry name" value="YVTN repeat-like/Quinoprotein amine dehydrogenase"/>
    <property type="match status" value="1"/>
</dbReference>
<proteinExistence type="predicted"/>
<sequence length="131" mass="14424">MWIPTPFLLIDIEAKFTENIHMCFNGSVENRNMDYISGPILDGKCYEPGAAGNIPDFCDVGLKISGAIPIVRTAAIRFQDVLLSSIALASTEQHTVAFAGTSQGVIKKFQSKLRSSYILIRYDDDDDDFAS</sequence>
<protein>
    <submittedName>
        <fullName evidence="1">Plexin-B</fullName>
    </submittedName>
</protein>
<dbReference type="STRING" id="158441.A0A226E6F5"/>
<reference evidence="1 2" key="1">
    <citation type="submission" date="2015-12" db="EMBL/GenBank/DDBJ databases">
        <title>The genome of Folsomia candida.</title>
        <authorList>
            <person name="Faddeeva A."/>
            <person name="Derks M.F."/>
            <person name="Anvar Y."/>
            <person name="Smit S."/>
            <person name="Van Straalen N."/>
            <person name="Roelofs D."/>
        </authorList>
    </citation>
    <scope>NUCLEOTIDE SEQUENCE [LARGE SCALE GENOMIC DNA]</scope>
    <source>
        <strain evidence="1 2">VU population</strain>
        <tissue evidence="1">Whole body</tissue>
    </source>
</reference>
<keyword evidence="2" id="KW-1185">Reference proteome</keyword>
<dbReference type="OrthoDB" id="125363at2759"/>
<evidence type="ECO:0000313" key="1">
    <source>
        <dbReference type="EMBL" id="OXA52930.1"/>
    </source>
</evidence>
<accession>A0A226E6F5</accession>
<evidence type="ECO:0000313" key="2">
    <source>
        <dbReference type="Proteomes" id="UP000198287"/>
    </source>
</evidence>
<name>A0A226E6F5_FOLCA</name>
<dbReference type="EMBL" id="LNIX01000006">
    <property type="protein sequence ID" value="OXA52930.1"/>
    <property type="molecule type" value="Genomic_DNA"/>
</dbReference>
<dbReference type="Proteomes" id="UP000198287">
    <property type="component" value="Unassembled WGS sequence"/>
</dbReference>
<dbReference type="InterPro" id="IPR036352">
    <property type="entry name" value="Semap_dom_sf"/>
</dbReference>
<organism evidence="1 2">
    <name type="scientific">Folsomia candida</name>
    <name type="common">Springtail</name>
    <dbReference type="NCBI Taxonomy" id="158441"/>
    <lineage>
        <taxon>Eukaryota</taxon>
        <taxon>Metazoa</taxon>
        <taxon>Ecdysozoa</taxon>
        <taxon>Arthropoda</taxon>
        <taxon>Hexapoda</taxon>
        <taxon>Collembola</taxon>
        <taxon>Entomobryomorpha</taxon>
        <taxon>Isotomoidea</taxon>
        <taxon>Isotomidae</taxon>
        <taxon>Proisotominae</taxon>
        <taxon>Folsomia</taxon>
    </lineage>
</organism>
<dbReference type="InterPro" id="IPR015943">
    <property type="entry name" value="WD40/YVTN_repeat-like_dom_sf"/>
</dbReference>
<gene>
    <name evidence="1" type="ORF">Fcan01_12327</name>
</gene>
<dbReference type="AlphaFoldDB" id="A0A226E6F5"/>
<comment type="caution">
    <text evidence="1">The sequence shown here is derived from an EMBL/GenBank/DDBJ whole genome shotgun (WGS) entry which is preliminary data.</text>
</comment>